<feature type="region of interest" description="Disordered" evidence="1">
    <location>
        <begin position="204"/>
        <end position="226"/>
    </location>
</feature>
<dbReference type="GO" id="GO:0005886">
    <property type="term" value="C:plasma membrane"/>
    <property type="evidence" value="ECO:0007669"/>
    <property type="project" value="TreeGrafter"/>
</dbReference>
<proteinExistence type="predicted"/>
<dbReference type="AlphaFoldDB" id="A0A6J4N9V8"/>
<dbReference type="SUPFAM" id="SSF51735">
    <property type="entry name" value="NAD(P)-binding Rossmann-fold domains"/>
    <property type="match status" value="1"/>
</dbReference>
<dbReference type="InterPro" id="IPR036291">
    <property type="entry name" value="NAD(P)-bd_dom_sf"/>
</dbReference>
<evidence type="ECO:0000259" key="2">
    <source>
        <dbReference type="Pfam" id="PF03435"/>
    </source>
</evidence>
<protein>
    <submittedName>
        <fullName evidence="3">Putative membrane protein</fullName>
    </submittedName>
</protein>
<dbReference type="Gene3D" id="3.40.50.720">
    <property type="entry name" value="NAD(P)-binding Rossmann-like Domain"/>
    <property type="match status" value="1"/>
</dbReference>
<evidence type="ECO:0000313" key="3">
    <source>
        <dbReference type="EMBL" id="CAA9376978.1"/>
    </source>
</evidence>
<reference evidence="3" key="1">
    <citation type="submission" date="2020-02" db="EMBL/GenBank/DDBJ databases">
        <authorList>
            <person name="Meier V. D."/>
        </authorList>
    </citation>
    <scope>NUCLEOTIDE SEQUENCE</scope>
    <source>
        <strain evidence="3">AVDCRST_MAG47</strain>
    </source>
</reference>
<dbReference type="EMBL" id="CADCUK010000123">
    <property type="protein sequence ID" value="CAA9376978.1"/>
    <property type="molecule type" value="Genomic_DNA"/>
</dbReference>
<accession>A0A6J4N9V8</accession>
<dbReference type="GO" id="GO:0009247">
    <property type="term" value="P:glycolipid biosynthetic process"/>
    <property type="evidence" value="ECO:0007669"/>
    <property type="project" value="TreeGrafter"/>
</dbReference>
<dbReference type="Pfam" id="PF03435">
    <property type="entry name" value="Sacchrp_dh_NADP"/>
    <property type="match status" value="1"/>
</dbReference>
<dbReference type="InterPro" id="IPR005097">
    <property type="entry name" value="Sacchrp_dh_NADP-bd"/>
</dbReference>
<dbReference type="PANTHER" id="PTHR12286:SF5">
    <property type="entry name" value="SACCHAROPINE DEHYDROGENASE-LIKE OXIDOREDUCTASE"/>
    <property type="match status" value="1"/>
</dbReference>
<feature type="domain" description="Saccharopine dehydrogenase NADP binding" evidence="2">
    <location>
        <begin position="11"/>
        <end position="139"/>
    </location>
</feature>
<name>A0A6J4N9V8_9ACTN</name>
<dbReference type="InterPro" id="IPR051276">
    <property type="entry name" value="Saccharopine_DH-like_oxidrdct"/>
</dbReference>
<organism evidence="3">
    <name type="scientific">uncultured Nocardioidaceae bacterium</name>
    <dbReference type="NCBI Taxonomy" id="253824"/>
    <lineage>
        <taxon>Bacteria</taxon>
        <taxon>Bacillati</taxon>
        <taxon>Actinomycetota</taxon>
        <taxon>Actinomycetes</taxon>
        <taxon>Propionibacteriales</taxon>
        <taxon>Nocardioidaceae</taxon>
        <taxon>environmental samples</taxon>
    </lineage>
</organism>
<sequence>MPEKNTRDHDIVVFGATGFTGRLTAEYLAEHAPADCRWALAGRNMEKLEAVRSGLAEIDPALAELPLLTADVTDADSLRAVAESARVVITTVGPYLQHGEPLVAACAAAGTDYVDLTGEPEFVDQMYLDHHQTAVASGARLVHCCGFDSIPHDLGVLFTVKQLPADVPLTIRGVVRSDAAFSGGTFHSALNQFSRGRQLQRAASERKKIEARPEGRRVRAQGGKPRKDPELGYWLMPLPTVDPTIVKRSAAARDDYGPDFTYSHYAGFKSLPYAGGSAVGVVGLFAAAQVPPVRSQLLKRVPQGEGPSERKRAKSWFTVEFVGEGGGQQVRTKVAGGDPGYDETAKMLAESALCLAFDDNPAMSGQVTTAAAMGEHLLDRLSKSGISFTVE</sequence>
<feature type="compositionally biased region" description="Basic and acidic residues" evidence="1">
    <location>
        <begin position="204"/>
        <end position="217"/>
    </location>
</feature>
<dbReference type="PANTHER" id="PTHR12286">
    <property type="entry name" value="SACCHAROPINE DEHYDROGENASE-LIKE OXIDOREDUCTASE"/>
    <property type="match status" value="1"/>
</dbReference>
<evidence type="ECO:0000256" key="1">
    <source>
        <dbReference type="SAM" id="MobiDB-lite"/>
    </source>
</evidence>
<gene>
    <name evidence="3" type="ORF">AVDCRST_MAG47-1827</name>
</gene>